<gene>
    <name evidence="1" type="ORF">EZH22_30700</name>
</gene>
<dbReference type="KEGG" id="xdi:EZH22_30700"/>
<protein>
    <submittedName>
        <fullName evidence="1">Uncharacterized protein</fullName>
    </submittedName>
</protein>
<geneLocation type="plasmid" evidence="1 2">
    <name>unnamed2</name>
</geneLocation>
<evidence type="ECO:0000313" key="2">
    <source>
        <dbReference type="Proteomes" id="UP000596427"/>
    </source>
</evidence>
<name>A0A974PVN8_9HYPH</name>
<keyword evidence="1" id="KW-0614">Plasmid</keyword>
<keyword evidence="2" id="KW-1185">Reference proteome</keyword>
<evidence type="ECO:0000313" key="1">
    <source>
        <dbReference type="EMBL" id="QRG10098.1"/>
    </source>
</evidence>
<dbReference type="EMBL" id="CP063364">
    <property type="protein sequence ID" value="QRG10098.1"/>
    <property type="molecule type" value="Genomic_DNA"/>
</dbReference>
<dbReference type="Proteomes" id="UP000596427">
    <property type="component" value="Plasmid unnamed2"/>
</dbReference>
<organism evidence="1 2">
    <name type="scientific">Xanthobacter dioxanivorans</name>
    <dbReference type="NCBI Taxonomy" id="2528964"/>
    <lineage>
        <taxon>Bacteria</taxon>
        <taxon>Pseudomonadati</taxon>
        <taxon>Pseudomonadota</taxon>
        <taxon>Alphaproteobacteria</taxon>
        <taxon>Hyphomicrobiales</taxon>
        <taxon>Xanthobacteraceae</taxon>
        <taxon>Xanthobacter</taxon>
    </lineage>
</organism>
<accession>A0A974PVN8</accession>
<dbReference type="RefSeq" id="WP_203196979.1">
    <property type="nucleotide sequence ID" value="NZ_CP063364.1"/>
</dbReference>
<sequence>MRAAAIGGVIGGFALLVLGTMPAAAQTCAGVEWRVNAQTIALQGVVSGQIESAQAAMLALDQSNRARLLSALKVMTKQESASTDQTVLMEQKAGEAAAGAITTSARNQEIAAAQNRYKATGYGACAVGTKASSFYAAVKAAPQARAQILQTVSWKPGAYGSQSAWASGVGASGPFDANSLFAGDTTKAAQYISFVMGPPDLEEKAAGAGSDARKVDKAGRDALKSTAAFVMASIASDYATGGPVEKLRAMNAHWLASDGGEAWSAKMADQPERGVLQDAIRVEAANLVTLAFNLKSGVRQEAVTAAYLLARIKAAMGPAIVEPAVAPAAGGAR</sequence>
<dbReference type="AlphaFoldDB" id="A0A974PVN8"/>
<proteinExistence type="predicted"/>
<reference evidence="1 2" key="1">
    <citation type="submission" date="2020-10" db="EMBL/GenBank/DDBJ databases">
        <title>Degradation of 1,4-Dioxane by Xanthobacter sp. YN2, via a Novel Group-2 Soluble Di-Iron Monooxygenase.</title>
        <authorList>
            <person name="Ma F."/>
            <person name="Wang Y."/>
            <person name="Yang J."/>
            <person name="Guo H."/>
            <person name="Su D."/>
            <person name="Yu L."/>
        </authorList>
    </citation>
    <scope>NUCLEOTIDE SEQUENCE [LARGE SCALE GENOMIC DNA]</scope>
    <source>
        <strain evidence="1 2">YN2</strain>
        <plasmid evidence="1 2">unnamed2</plasmid>
    </source>
</reference>